<organism evidence="1 2">
    <name type="scientific">Clostridium amylolyticum</name>
    <dbReference type="NCBI Taxonomy" id="1121298"/>
    <lineage>
        <taxon>Bacteria</taxon>
        <taxon>Bacillati</taxon>
        <taxon>Bacillota</taxon>
        <taxon>Clostridia</taxon>
        <taxon>Eubacteriales</taxon>
        <taxon>Clostridiaceae</taxon>
        <taxon>Clostridium</taxon>
    </lineage>
</organism>
<dbReference type="AlphaFoldDB" id="A0A1M6HEB9"/>
<name>A0A1M6HEB9_9CLOT</name>
<reference evidence="1 2" key="1">
    <citation type="submission" date="2016-11" db="EMBL/GenBank/DDBJ databases">
        <authorList>
            <person name="Jaros S."/>
            <person name="Januszkiewicz K."/>
            <person name="Wedrychowicz H."/>
        </authorList>
    </citation>
    <scope>NUCLEOTIDE SEQUENCE [LARGE SCALE GENOMIC DNA]</scope>
    <source>
        <strain evidence="1 2">DSM 21864</strain>
    </source>
</reference>
<dbReference type="SUPFAM" id="SSF158430">
    <property type="entry name" value="Bacillus cereus metalloprotein-like"/>
    <property type="match status" value="2"/>
</dbReference>
<sequence length="285" mass="33034">MLSNAEFIRQSLELHLFFARIMKEHSFFLQVGFPQKNSNFILQADAFRKEFDNFLLEVIRLSQGIVSENVLHSGEVVTPYTLKAEMALVENRWRMDKVNMEQSVFIINQKAMELIKALMHFKSVVISQVNSCTIITTNYPSLLMHILEEAKHYLLDVQRLQMREEVTVHTEPIKEEDFWNDIMGEHAKFIRGMLDPSEEELIKIANNLANKFDALKKESSSIMDKVVATTKLLEDSIKATMEIIKFKQQGTEGILNCKIKSLIIPLLADHTLREANHYMRVLKSF</sequence>
<dbReference type="STRING" id="1121298.SAMN05444401_2490"/>
<dbReference type="OrthoDB" id="1633927at2"/>
<evidence type="ECO:0000313" key="1">
    <source>
        <dbReference type="EMBL" id="SHJ20494.1"/>
    </source>
</evidence>
<dbReference type="RefSeq" id="WP_073006951.1">
    <property type="nucleotide sequence ID" value="NZ_FQZO01000003.1"/>
</dbReference>
<dbReference type="InterPro" id="IPR021328">
    <property type="entry name" value="CotB-like"/>
</dbReference>
<gene>
    <name evidence="1" type="ORF">SAMN05444401_2490</name>
</gene>
<evidence type="ECO:0000313" key="2">
    <source>
        <dbReference type="Proteomes" id="UP000184080"/>
    </source>
</evidence>
<dbReference type="Proteomes" id="UP000184080">
    <property type="component" value="Unassembled WGS sequence"/>
</dbReference>
<dbReference type="Gene3D" id="1.20.1260.120">
    <property type="entry name" value="Protein of unknown function DUF2935"/>
    <property type="match status" value="1"/>
</dbReference>
<dbReference type="Pfam" id="PF11155">
    <property type="entry name" value="DUF2935"/>
    <property type="match status" value="2"/>
</dbReference>
<protein>
    <recommendedName>
        <fullName evidence="3">DUF2935 domain-containing protein</fullName>
    </recommendedName>
</protein>
<dbReference type="EMBL" id="FQZO01000003">
    <property type="protein sequence ID" value="SHJ20494.1"/>
    <property type="molecule type" value="Genomic_DNA"/>
</dbReference>
<accession>A0A1M6HEB9</accession>
<proteinExistence type="predicted"/>
<evidence type="ECO:0008006" key="3">
    <source>
        <dbReference type="Google" id="ProtNLM"/>
    </source>
</evidence>
<keyword evidence="2" id="KW-1185">Reference proteome</keyword>